<proteinExistence type="predicted"/>
<dbReference type="Proteomes" id="UP000412028">
    <property type="component" value="Unassembled WGS sequence"/>
</dbReference>
<sequence>MTLTMPWRADHLVPDMPKPGECVLGLSNVSVTIGERPVLSNIDLDIRAGELLALVGPNGAGKSTLLNAITGDIPLDDGDISLFGKPIDTWDSTELAMRRAVLLQSVDVTFPFDVRDIVRMGRSPWEGTAQEMHDDDIVDDAMAMTEVDPFADRVYTSLSGGERGRAAFSRVLAQTAPILLLDEPTAAMDVKHQEMLMRVGREYAAAGCAVVVIVHALDAAAAWADRVALLERGRLRALGTPEEVLTPTLLSDVYQCRIDVLRHPDGGLIIVPWRPVVDRNVHGRHGIGVDTGVDVAGGTVESGGVQ</sequence>
<dbReference type="GO" id="GO:0016887">
    <property type="term" value="F:ATP hydrolysis activity"/>
    <property type="evidence" value="ECO:0007669"/>
    <property type="project" value="InterPro"/>
</dbReference>
<dbReference type="InterPro" id="IPR027417">
    <property type="entry name" value="P-loop_NTPase"/>
</dbReference>
<dbReference type="AlphaFoldDB" id="A0A5M9ZNT7"/>
<dbReference type="PROSITE" id="PS50893">
    <property type="entry name" value="ABC_TRANSPORTER_2"/>
    <property type="match status" value="1"/>
</dbReference>
<dbReference type="PANTHER" id="PTHR42794:SF1">
    <property type="entry name" value="HEMIN IMPORT ATP-BINDING PROTEIN HMUV"/>
    <property type="match status" value="1"/>
</dbReference>
<accession>A0A5M9ZNT7</accession>
<dbReference type="FunFam" id="3.40.50.300:FF:000134">
    <property type="entry name" value="Iron-enterobactin ABC transporter ATP-binding protein"/>
    <property type="match status" value="1"/>
</dbReference>
<dbReference type="OrthoDB" id="4318785at2"/>
<comment type="caution">
    <text evidence="6">The sequence shown here is derived from an EMBL/GenBank/DDBJ whole genome shotgun (WGS) entry which is preliminary data.</text>
</comment>
<keyword evidence="2" id="KW-0547">Nucleotide-binding</keyword>
<keyword evidence="1" id="KW-0813">Transport</keyword>
<dbReference type="Gene3D" id="3.40.50.300">
    <property type="entry name" value="P-loop containing nucleotide triphosphate hydrolases"/>
    <property type="match status" value="1"/>
</dbReference>
<dbReference type="Pfam" id="PF00005">
    <property type="entry name" value="ABC_tran"/>
    <property type="match status" value="1"/>
</dbReference>
<name>A0A5M9ZNT7_9BIFI</name>
<evidence type="ECO:0000256" key="3">
    <source>
        <dbReference type="ARBA" id="ARBA00022840"/>
    </source>
</evidence>
<dbReference type="SMART" id="SM00382">
    <property type="entry name" value="AAA"/>
    <property type="match status" value="1"/>
</dbReference>
<keyword evidence="4" id="KW-1278">Translocase</keyword>
<dbReference type="SUPFAM" id="SSF52540">
    <property type="entry name" value="P-loop containing nucleoside triphosphate hydrolases"/>
    <property type="match status" value="1"/>
</dbReference>
<dbReference type="EMBL" id="RZUI01000010">
    <property type="protein sequence ID" value="KAA8829316.1"/>
    <property type="molecule type" value="Genomic_DNA"/>
</dbReference>
<dbReference type="GO" id="GO:0005524">
    <property type="term" value="F:ATP binding"/>
    <property type="evidence" value="ECO:0007669"/>
    <property type="project" value="UniProtKB-KW"/>
</dbReference>
<evidence type="ECO:0000259" key="5">
    <source>
        <dbReference type="PROSITE" id="PS50893"/>
    </source>
</evidence>
<evidence type="ECO:0000313" key="7">
    <source>
        <dbReference type="Proteomes" id="UP000412028"/>
    </source>
</evidence>
<evidence type="ECO:0000313" key="6">
    <source>
        <dbReference type="EMBL" id="KAA8829316.1"/>
    </source>
</evidence>
<organism evidence="6 7">
    <name type="scientific">Bifidobacterium tissieri</name>
    <dbReference type="NCBI Taxonomy" id="1630162"/>
    <lineage>
        <taxon>Bacteria</taxon>
        <taxon>Bacillati</taxon>
        <taxon>Actinomycetota</taxon>
        <taxon>Actinomycetes</taxon>
        <taxon>Bifidobacteriales</taxon>
        <taxon>Bifidobacteriaceae</taxon>
        <taxon>Bifidobacterium</taxon>
    </lineage>
</organism>
<dbReference type="NCBIfam" id="NF010068">
    <property type="entry name" value="PRK13548.1"/>
    <property type="match status" value="1"/>
</dbReference>
<gene>
    <name evidence="6" type="ORF">EMO89_08305</name>
</gene>
<evidence type="ECO:0000256" key="1">
    <source>
        <dbReference type="ARBA" id="ARBA00022448"/>
    </source>
</evidence>
<dbReference type="InterPro" id="IPR003439">
    <property type="entry name" value="ABC_transporter-like_ATP-bd"/>
</dbReference>
<dbReference type="InterPro" id="IPR003593">
    <property type="entry name" value="AAA+_ATPase"/>
</dbReference>
<feature type="domain" description="ABC transporter" evidence="5">
    <location>
        <begin position="24"/>
        <end position="257"/>
    </location>
</feature>
<evidence type="ECO:0000256" key="2">
    <source>
        <dbReference type="ARBA" id="ARBA00022741"/>
    </source>
</evidence>
<keyword evidence="3 6" id="KW-0067">ATP-binding</keyword>
<protein>
    <submittedName>
        <fullName evidence="6">Heme ABC transporter ATP-binding protein</fullName>
    </submittedName>
</protein>
<reference evidence="6 7" key="1">
    <citation type="journal article" date="2019" name="Syst. Appl. Microbiol.">
        <title>Characterization of Bifidobacterium species in feaces of the Egyptian fruit bat: Description of B. vespertilionis sp. nov. and B. rousetti sp. nov.</title>
        <authorList>
            <person name="Modesto M."/>
            <person name="Satti M."/>
            <person name="Watanabe K."/>
            <person name="Puglisi E."/>
            <person name="Morelli L."/>
            <person name="Huang C.-H."/>
            <person name="Liou J.-S."/>
            <person name="Miyashita M."/>
            <person name="Tamura T."/>
            <person name="Saito S."/>
            <person name="Mori K."/>
            <person name="Huang L."/>
            <person name="Sciavilla P."/>
            <person name="Sandri C."/>
            <person name="Spiezio C."/>
            <person name="Vitali F."/>
            <person name="Cavalieri D."/>
            <person name="Perpetuini G."/>
            <person name="Tofalo R."/>
            <person name="Bonetti A."/>
            <person name="Arita M."/>
            <person name="Mattarelli P."/>
        </authorList>
    </citation>
    <scope>NUCLEOTIDE SEQUENCE [LARGE SCALE GENOMIC DNA]</scope>
    <source>
        <strain evidence="6 7">RST7</strain>
    </source>
</reference>
<dbReference type="PANTHER" id="PTHR42794">
    <property type="entry name" value="HEMIN IMPORT ATP-BINDING PROTEIN HMUV"/>
    <property type="match status" value="1"/>
</dbReference>
<evidence type="ECO:0000256" key="4">
    <source>
        <dbReference type="ARBA" id="ARBA00022967"/>
    </source>
</evidence>